<keyword evidence="3" id="KW-1185">Reference proteome</keyword>
<dbReference type="STRING" id="211114.SAMN04489726_4487"/>
<dbReference type="EMBL" id="LT629701">
    <property type="protein sequence ID" value="SDN01939.1"/>
    <property type="molecule type" value="Genomic_DNA"/>
</dbReference>
<feature type="domain" description="Carrier" evidence="1">
    <location>
        <begin position="14"/>
        <end position="95"/>
    </location>
</feature>
<dbReference type="InterPro" id="IPR009081">
    <property type="entry name" value="PP-bd_ACP"/>
</dbReference>
<reference evidence="2 3" key="1">
    <citation type="submission" date="2016-10" db="EMBL/GenBank/DDBJ databases">
        <authorList>
            <person name="de Groot N.N."/>
        </authorList>
    </citation>
    <scope>NUCLEOTIDE SEQUENCE [LARGE SCALE GENOMIC DNA]</scope>
    <source>
        <strain evidence="2 3">DSM 44149</strain>
    </source>
</reference>
<dbReference type="eggNOG" id="COG0236">
    <property type="taxonomic scope" value="Bacteria"/>
</dbReference>
<proteinExistence type="predicted"/>
<dbReference type="RefSeq" id="WP_052407157.1">
    <property type="nucleotide sequence ID" value="NZ_JOEF01000005.1"/>
</dbReference>
<dbReference type="Pfam" id="PF00550">
    <property type="entry name" value="PP-binding"/>
    <property type="match status" value="1"/>
</dbReference>
<dbReference type="PROSITE" id="PS50075">
    <property type="entry name" value="CARRIER"/>
    <property type="match status" value="1"/>
</dbReference>
<evidence type="ECO:0000313" key="2">
    <source>
        <dbReference type="EMBL" id="SDN01939.1"/>
    </source>
</evidence>
<evidence type="ECO:0000313" key="3">
    <source>
        <dbReference type="Proteomes" id="UP000183376"/>
    </source>
</evidence>
<protein>
    <submittedName>
        <fullName evidence="2">Acyl carrier protein</fullName>
    </submittedName>
</protein>
<dbReference type="SUPFAM" id="SSF47336">
    <property type="entry name" value="ACP-like"/>
    <property type="match status" value="1"/>
</dbReference>
<accession>A0A1G9XYT0</accession>
<dbReference type="InterPro" id="IPR036736">
    <property type="entry name" value="ACP-like_sf"/>
</dbReference>
<dbReference type="AlphaFoldDB" id="A0A1G9XYT0"/>
<gene>
    <name evidence="2" type="ORF">SAMN04489726_4487</name>
</gene>
<name>A0A1G9XYT0_ALLAB</name>
<dbReference type="Proteomes" id="UP000183376">
    <property type="component" value="Chromosome I"/>
</dbReference>
<evidence type="ECO:0000259" key="1">
    <source>
        <dbReference type="PROSITE" id="PS50075"/>
    </source>
</evidence>
<sequence length="106" mass="11452">MSSTELTDVAGDYAAESAVLATVRHMLIEVIGEDYALGVDIGMDTSFNRDLELESIEFVTLSAKLREHYGNTVNFAAFLGDKEVAEVAELTVGELVTYISGCVARD</sequence>
<dbReference type="Gene3D" id="1.10.1200.10">
    <property type="entry name" value="ACP-like"/>
    <property type="match status" value="1"/>
</dbReference>
<organism evidence="2 3">
    <name type="scientific">Allokutzneria albata</name>
    <name type="common">Kibdelosporangium albatum</name>
    <dbReference type="NCBI Taxonomy" id="211114"/>
    <lineage>
        <taxon>Bacteria</taxon>
        <taxon>Bacillati</taxon>
        <taxon>Actinomycetota</taxon>
        <taxon>Actinomycetes</taxon>
        <taxon>Pseudonocardiales</taxon>
        <taxon>Pseudonocardiaceae</taxon>
        <taxon>Allokutzneria</taxon>
    </lineage>
</organism>
<dbReference type="OrthoDB" id="3785691at2"/>